<evidence type="ECO:0000313" key="3">
    <source>
        <dbReference type="Proteomes" id="UP000504610"/>
    </source>
</evidence>
<dbReference type="InterPro" id="IPR001005">
    <property type="entry name" value="SANT/Myb"/>
</dbReference>
<dbReference type="KEGG" id="rsz:108838544"/>
<feature type="region of interest" description="Disordered" evidence="1">
    <location>
        <begin position="181"/>
        <end position="205"/>
    </location>
</feature>
<dbReference type="Gene3D" id="1.10.10.60">
    <property type="entry name" value="Homeodomain-like"/>
    <property type="match status" value="1"/>
</dbReference>
<keyword evidence="3" id="KW-1185">Reference proteome</keyword>
<dbReference type="AlphaFoldDB" id="A0A6J0M4D3"/>
<sequence>MDSNPFLNLNFVSGIGLQSSPIPLFGTQATQDANFEQANPPQRKERRVWTATDDVVLISAWLNTSKDPIVANEQKCGTFWKRIADYMAASPKLAGIEKREQLHCKNRWHKINDQVCKFCGAYEAATRAKTSGQNDNDILKEAHVIYFNKYNKKFTMEHAWKELRYDQKWCLISTDKTCKKRKGEDDVDSSTSHATDNVSGQSVDVMERPPGVKAAKRRGKKPMEEDKEVEGFQRMWQVKEEDWCRKEKQAKIGLLDRLLAKTEPLADYEETLKKKLIAELF</sequence>
<feature type="compositionally biased region" description="Polar residues" evidence="1">
    <location>
        <begin position="189"/>
        <end position="202"/>
    </location>
</feature>
<feature type="domain" description="Myb-like" evidence="2">
    <location>
        <begin position="41"/>
        <end position="112"/>
    </location>
</feature>
<dbReference type="PANTHER" id="PTHR45023">
    <property type="match status" value="1"/>
</dbReference>
<dbReference type="OrthoDB" id="1114158at2759"/>
<gene>
    <name evidence="4" type="primary">LOC108838544</name>
</gene>
<proteinExistence type="predicted"/>
<accession>A0A6J0M4D3</accession>
<dbReference type="GeneID" id="108838544"/>
<organism evidence="3 4">
    <name type="scientific">Raphanus sativus</name>
    <name type="common">Radish</name>
    <name type="synonym">Raphanus raphanistrum var. sativus</name>
    <dbReference type="NCBI Taxonomy" id="3726"/>
    <lineage>
        <taxon>Eukaryota</taxon>
        <taxon>Viridiplantae</taxon>
        <taxon>Streptophyta</taxon>
        <taxon>Embryophyta</taxon>
        <taxon>Tracheophyta</taxon>
        <taxon>Spermatophyta</taxon>
        <taxon>Magnoliopsida</taxon>
        <taxon>eudicotyledons</taxon>
        <taxon>Gunneridae</taxon>
        <taxon>Pentapetalae</taxon>
        <taxon>rosids</taxon>
        <taxon>malvids</taxon>
        <taxon>Brassicales</taxon>
        <taxon>Brassicaceae</taxon>
        <taxon>Brassiceae</taxon>
        <taxon>Raphanus</taxon>
    </lineage>
</organism>
<evidence type="ECO:0000259" key="2">
    <source>
        <dbReference type="PROSITE" id="PS50090"/>
    </source>
</evidence>
<reference evidence="4" key="2">
    <citation type="submission" date="2025-08" db="UniProtKB">
        <authorList>
            <consortium name="RefSeq"/>
        </authorList>
    </citation>
    <scope>IDENTIFICATION</scope>
    <source>
        <tissue evidence="4">Leaf</tissue>
    </source>
</reference>
<dbReference type="InterPro" id="IPR029466">
    <property type="entry name" value="NAM-associated_C"/>
</dbReference>
<dbReference type="RefSeq" id="XP_018466969.2">
    <property type="nucleotide sequence ID" value="XM_018611467.2"/>
</dbReference>
<evidence type="ECO:0000256" key="1">
    <source>
        <dbReference type="SAM" id="MobiDB-lite"/>
    </source>
</evidence>
<dbReference type="PANTHER" id="PTHR45023:SF4">
    <property type="entry name" value="GLYCINE-RICH PROTEIN-RELATED"/>
    <property type="match status" value="1"/>
</dbReference>
<dbReference type="Proteomes" id="UP000504610">
    <property type="component" value="Chromosome 5"/>
</dbReference>
<name>A0A6J0M4D3_RAPSA</name>
<reference evidence="3" key="1">
    <citation type="journal article" date="2019" name="Database">
        <title>The radish genome database (RadishGD): an integrated information resource for radish genomics.</title>
        <authorList>
            <person name="Yu H.J."/>
            <person name="Baek S."/>
            <person name="Lee Y.J."/>
            <person name="Cho A."/>
            <person name="Mun J.H."/>
        </authorList>
    </citation>
    <scope>NUCLEOTIDE SEQUENCE [LARGE SCALE GENOMIC DNA]</scope>
    <source>
        <strain evidence="3">cv. WK10039</strain>
    </source>
</reference>
<dbReference type="PROSITE" id="PS50090">
    <property type="entry name" value="MYB_LIKE"/>
    <property type="match status" value="1"/>
</dbReference>
<evidence type="ECO:0000313" key="4">
    <source>
        <dbReference type="RefSeq" id="XP_018466969.2"/>
    </source>
</evidence>
<dbReference type="Pfam" id="PF14303">
    <property type="entry name" value="NAM-associated"/>
    <property type="match status" value="1"/>
</dbReference>
<protein>
    <submittedName>
        <fullName evidence="4">Glutathione S-transferase T3-like</fullName>
    </submittedName>
</protein>